<dbReference type="KEGG" id="fes:HER31_03955"/>
<dbReference type="PANTHER" id="PTHR11019">
    <property type="entry name" value="HTH-TYPE TRANSCRIPTIONAL REGULATOR NIMR"/>
    <property type="match status" value="1"/>
</dbReference>
<evidence type="ECO:0000313" key="7">
    <source>
        <dbReference type="EMBL" id="QIZ76118.1"/>
    </source>
</evidence>
<keyword evidence="8" id="KW-1185">Reference proteome</keyword>
<keyword evidence="3" id="KW-0238">DNA-binding</keyword>
<organism evidence="7 8">
    <name type="scientific">Ferrimonas lipolytica</name>
    <dbReference type="NCBI Taxonomy" id="2724191"/>
    <lineage>
        <taxon>Bacteria</taxon>
        <taxon>Pseudomonadati</taxon>
        <taxon>Pseudomonadota</taxon>
        <taxon>Gammaproteobacteria</taxon>
        <taxon>Alteromonadales</taxon>
        <taxon>Ferrimonadaceae</taxon>
        <taxon>Ferrimonas</taxon>
    </lineage>
</organism>
<dbReference type="CDD" id="cd06124">
    <property type="entry name" value="cupin_NimR-like_N"/>
    <property type="match status" value="1"/>
</dbReference>
<name>A0A6H1UBA3_9GAMM</name>
<dbReference type="PANTHER" id="PTHR11019:SF190">
    <property type="entry name" value="ARAC-FAMILY REGULATORY PROTEIN"/>
    <property type="match status" value="1"/>
</dbReference>
<dbReference type="Gene3D" id="2.60.120.10">
    <property type="entry name" value="Jelly Rolls"/>
    <property type="match status" value="1"/>
</dbReference>
<sequence>MQLSQDTAAEQYRYPLPFDTQSEGIYLLRENYAPETQFSAHQHPWGQLNVVESGVLEFTINDSLMLSPPQYAIWIPPNTTHSSYSRRHVAYRAVFISVAWSKLMPSKPCMIKMTPLLRAVLADLGERGVAAPQTDADLRLGQVLLDQLLQSEAEPVYLPWSKDAMLEPILSTLEREPDNNRTLSAWAAYRHTTERTLARRFQKQLQMSFVEWRSRLRFLTAIGMLRQGLPIKEVALNLGFSTSSAFIAQFRRHGGMSPEQYRRERNLLPNRL</sequence>
<evidence type="ECO:0000256" key="5">
    <source>
        <dbReference type="ARBA" id="ARBA00023163"/>
    </source>
</evidence>
<dbReference type="Gene3D" id="1.10.10.60">
    <property type="entry name" value="Homeodomain-like"/>
    <property type="match status" value="1"/>
</dbReference>
<dbReference type="EMBL" id="CP051180">
    <property type="protein sequence ID" value="QIZ76118.1"/>
    <property type="molecule type" value="Genomic_DNA"/>
</dbReference>
<dbReference type="InterPro" id="IPR018060">
    <property type="entry name" value="HTH_AraC"/>
</dbReference>
<dbReference type="SMART" id="SM00342">
    <property type="entry name" value="HTH_ARAC"/>
    <property type="match status" value="1"/>
</dbReference>
<dbReference type="PROSITE" id="PS01124">
    <property type="entry name" value="HTH_ARAC_FAMILY_2"/>
    <property type="match status" value="1"/>
</dbReference>
<dbReference type="Pfam" id="PF12833">
    <property type="entry name" value="HTH_18"/>
    <property type="match status" value="1"/>
</dbReference>
<evidence type="ECO:0000313" key="8">
    <source>
        <dbReference type="Proteomes" id="UP000501602"/>
    </source>
</evidence>
<dbReference type="AlphaFoldDB" id="A0A6H1UBA3"/>
<dbReference type="GO" id="GO:0043565">
    <property type="term" value="F:sequence-specific DNA binding"/>
    <property type="evidence" value="ECO:0007669"/>
    <property type="project" value="InterPro"/>
</dbReference>
<dbReference type="InterPro" id="IPR014710">
    <property type="entry name" value="RmlC-like_jellyroll"/>
</dbReference>
<keyword evidence="5" id="KW-0804">Transcription</keyword>
<protein>
    <submittedName>
        <fullName evidence="7">AraC family transcriptional regulator</fullName>
    </submittedName>
</protein>
<keyword evidence="4" id="KW-0010">Activator</keyword>
<reference evidence="7 8" key="1">
    <citation type="submission" date="2020-04" db="EMBL/GenBank/DDBJ databases">
        <title>Ferrimonas sp. S7 isolated from sea water.</title>
        <authorList>
            <person name="Bae S.S."/>
            <person name="Baek K."/>
        </authorList>
    </citation>
    <scope>NUCLEOTIDE SEQUENCE [LARGE SCALE GENOMIC DNA]</scope>
    <source>
        <strain evidence="7 8">S7</strain>
    </source>
</reference>
<keyword evidence="1" id="KW-0678">Repressor</keyword>
<dbReference type="InterPro" id="IPR003313">
    <property type="entry name" value="AraC-bd"/>
</dbReference>
<evidence type="ECO:0000256" key="4">
    <source>
        <dbReference type="ARBA" id="ARBA00023159"/>
    </source>
</evidence>
<proteinExistence type="predicted"/>
<dbReference type="GO" id="GO:0003700">
    <property type="term" value="F:DNA-binding transcription factor activity"/>
    <property type="evidence" value="ECO:0007669"/>
    <property type="project" value="InterPro"/>
</dbReference>
<dbReference type="InterPro" id="IPR020449">
    <property type="entry name" value="Tscrpt_reg_AraC-type_HTH"/>
</dbReference>
<dbReference type="FunFam" id="1.10.10.60:FF:000132">
    <property type="entry name" value="AraC family transcriptional regulator"/>
    <property type="match status" value="1"/>
</dbReference>
<evidence type="ECO:0000259" key="6">
    <source>
        <dbReference type="PROSITE" id="PS01124"/>
    </source>
</evidence>
<dbReference type="InterPro" id="IPR011051">
    <property type="entry name" value="RmlC_Cupin_sf"/>
</dbReference>
<evidence type="ECO:0000256" key="3">
    <source>
        <dbReference type="ARBA" id="ARBA00023125"/>
    </source>
</evidence>
<evidence type="ECO:0000256" key="1">
    <source>
        <dbReference type="ARBA" id="ARBA00022491"/>
    </source>
</evidence>
<evidence type="ECO:0000256" key="2">
    <source>
        <dbReference type="ARBA" id="ARBA00023015"/>
    </source>
</evidence>
<dbReference type="Pfam" id="PF02311">
    <property type="entry name" value="AraC_binding"/>
    <property type="match status" value="1"/>
</dbReference>
<feature type="domain" description="HTH araC/xylS-type" evidence="6">
    <location>
        <begin position="167"/>
        <end position="264"/>
    </location>
</feature>
<dbReference type="Proteomes" id="UP000501602">
    <property type="component" value="Chromosome"/>
</dbReference>
<dbReference type="SUPFAM" id="SSF46689">
    <property type="entry name" value="Homeodomain-like"/>
    <property type="match status" value="1"/>
</dbReference>
<accession>A0A6H1UBA3</accession>
<gene>
    <name evidence="7" type="ORF">HER31_03955</name>
</gene>
<dbReference type="RefSeq" id="WP_168659378.1">
    <property type="nucleotide sequence ID" value="NZ_CP051180.1"/>
</dbReference>
<dbReference type="SUPFAM" id="SSF51182">
    <property type="entry name" value="RmlC-like cupins"/>
    <property type="match status" value="1"/>
</dbReference>
<dbReference type="InterPro" id="IPR009057">
    <property type="entry name" value="Homeodomain-like_sf"/>
</dbReference>
<keyword evidence="2" id="KW-0805">Transcription regulation</keyword>
<dbReference type="PRINTS" id="PR00032">
    <property type="entry name" value="HTHARAC"/>
</dbReference>